<evidence type="ECO:0000313" key="1">
    <source>
        <dbReference type="EMBL" id="GAG47302.1"/>
    </source>
</evidence>
<dbReference type="Gene3D" id="3.30.360.10">
    <property type="entry name" value="Dihydrodipicolinate Reductase, domain 2"/>
    <property type="match status" value="1"/>
</dbReference>
<organism evidence="1">
    <name type="scientific">marine sediment metagenome</name>
    <dbReference type="NCBI Taxonomy" id="412755"/>
    <lineage>
        <taxon>unclassified sequences</taxon>
        <taxon>metagenomes</taxon>
        <taxon>ecological metagenomes</taxon>
    </lineage>
</organism>
<dbReference type="EMBL" id="BARS01054279">
    <property type="protein sequence ID" value="GAG47302.1"/>
    <property type="molecule type" value="Genomic_DNA"/>
</dbReference>
<comment type="caution">
    <text evidence="1">The sequence shown here is derived from an EMBL/GenBank/DDBJ whole genome shotgun (WGS) entry which is preliminary data.</text>
</comment>
<reference evidence="1" key="1">
    <citation type="journal article" date="2014" name="Front. Microbiol.">
        <title>High frequency of phylogenetically diverse reductive dehalogenase-homologous genes in deep subseafloor sedimentary metagenomes.</title>
        <authorList>
            <person name="Kawai M."/>
            <person name="Futagami T."/>
            <person name="Toyoda A."/>
            <person name="Takaki Y."/>
            <person name="Nishi S."/>
            <person name="Hori S."/>
            <person name="Arai W."/>
            <person name="Tsubouchi T."/>
            <person name="Morono Y."/>
            <person name="Uchiyama I."/>
            <person name="Ito T."/>
            <person name="Fujiyama A."/>
            <person name="Inagaki F."/>
            <person name="Takami H."/>
        </authorList>
    </citation>
    <scope>NUCLEOTIDE SEQUENCE</scope>
    <source>
        <strain evidence="1">Expedition CK06-06</strain>
    </source>
</reference>
<protein>
    <recommendedName>
        <fullName evidence="2">Gfo/Idh/MocA-like oxidoreductase C-terminal domain-containing protein</fullName>
    </recommendedName>
</protein>
<sequence>GLACGAHARLTTSFFNVKSAQSGIELHGLDGSIWFESAPAFNAKIRLCKPPEREWTEVPPDSEPYAGVDFAYGLRNLAAAIRQATPLTCPATAAYHVLDICLSALEASKSGQTVEVTSTFEAVE</sequence>
<name>X0YJL2_9ZZZZ</name>
<dbReference type="AlphaFoldDB" id="X0YJL2"/>
<gene>
    <name evidence="1" type="ORF">S01H1_80383</name>
</gene>
<proteinExistence type="predicted"/>
<evidence type="ECO:0008006" key="2">
    <source>
        <dbReference type="Google" id="ProtNLM"/>
    </source>
</evidence>
<feature type="non-terminal residue" evidence="1">
    <location>
        <position position="1"/>
    </location>
</feature>
<accession>X0YJL2</accession>